<accession>A0ABS3VSN2</accession>
<dbReference type="EMBL" id="WVUH01000130">
    <property type="protein sequence ID" value="MBO4207552.1"/>
    <property type="molecule type" value="Genomic_DNA"/>
</dbReference>
<keyword evidence="3" id="KW-1185">Reference proteome</keyword>
<name>A0ABS3VSN2_MICEH</name>
<dbReference type="Proteomes" id="UP000823521">
    <property type="component" value="Unassembled WGS sequence"/>
</dbReference>
<protein>
    <recommendedName>
        <fullName evidence="4">YD repeat-containing protein</fullName>
    </recommendedName>
</protein>
<comment type="caution">
    <text evidence="2">The sequence shown here is derived from an EMBL/GenBank/DDBJ whole genome shotgun (WGS) entry which is preliminary data.</text>
</comment>
<evidence type="ECO:0000313" key="2">
    <source>
        <dbReference type="EMBL" id="MBO4207552.1"/>
    </source>
</evidence>
<sequence length="387" mass="40974">MSVGGLSVARTFNTRQAGGIDPLFGPGWVSGVMATSADAPFIKLTTYDSLVQVSLPDGSTLGFTKVDSTGATYQPQVGAEKYALTYDSATNSFQLTDDGGNTATFTRGTTDPTGVYTPTSVSTPGSGNTSTYSWEKVTLGTQDVMRPTRLLAPVPSGVTCTTLVRGCRALTFTYATATTATGTAANTWGDYLGRVKDVSYTAWDPDLPTPAMRTVVLARYTYDSTGRLRATWDPRLDYTDGSSSHSLRTTYDYDTDGTVTTMTPPAQEPWQFTYTTLPDDPGKGRLHKVTRSALAAGTAVESVVYRIPTTGSGAPYDLSGTQTARWGQTEPPTDATAVFPATQVPTGNPATGTLPTSYERATVTYLDANARTVNTAQPGGYISTRNG</sequence>
<feature type="region of interest" description="Disordered" evidence="1">
    <location>
        <begin position="100"/>
        <end position="129"/>
    </location>
</feature>
<organism evidence="2 3">
    <name type="scientific">Micromonospora echinofusca</name>
    <dbReference type="NCBI Taxonomy" id="47858"/>
    <lineage>
        <taxon>Bacteria</taxon>
        <taxon>Bacillati</taxon>
        <taxon>Actinomycetota</taxon>
        <taxon>Actinomycetes</taxon>
        <taxon>Micromonosporales</taxon>
        <taxon>Micromonosporaceae</taxon>
        <taxon>Micromonospora</taxon>
    </lineage>
</organism>
<gene>
    <name evidence="2" type="ORF">GSF22_16270</name>
</gene>
<evidence type="ECO:0000313" key="3">
    <source>
        <dbReference type="Proteomes" id="UP000823521"/>
    </source>
</evidence>
<evidence type="ECO:0008006" key="4">
    <source>
        <dbReference type="Google" id="ProtNLM"/>
    </source>
</evidence>
<proteinExistence type="predicted"/>
<reference evidence="2 3" key="1">
    <citation type="submission" date="2019-12" db="EMBL/GenBank/DDBJ databases">
        <title>Whole genome sequencing of endophytic Actinobacterium Micromonospora sp. MPMI6T.</title>
        <authorList>
            <person name="Evv R."/>
            <person name="Podile A.R."/>
        </authorList>
    </citation>
    <scope>NUCLEOTIDE SEQUENCE [LARGE SCALE GENOMIC DNA]</scope>
    <source>
        <strain evidence="2 3">MPMI6</strain>
    </source>
</reference>
<evidence type="ECO:0000256" key="1">
    <source>
        <dbReference type="SAM" id="MobiDB-lite"/>
    </source>
</evidence>